<dbReference type="InterPro" id="IPR015424">
    <property type="entry name" value="PyrdxlP-dep_Trfase"/>
</dbReference>
<evidence type="ECO:0000259" key="7">
    <source>
        <dbReference type="Pfam" id="PF00155"/>
    </source>
</evidence>
<dbReference type="EMBL" id="QNZK01000194">
    <property type="protein sequence ID" value="RTZ84883.1"/>
    <property type="molecule type" value="Genomic_DNA"/>
</dbReference>
<dbReference type="EC" id="2.6.1.-" evidence="6"/>
<dbReference type="InterPro" id="IPR015421">
    <property type="entry name" value="PyrdxlP-dep_Trfase_major"/>
</dbReference>
<evidence type="ECO:0000313" key="8">
    <source>
        <dbReference type="EMBL" id="RTZ81496.1"/>
    </source>
</evidence>
<dbReference type="GO" id="GO:0006520">
    <property type="term" value="P:amino acid metabolic process"/>
    <property type="evidence" value="ECO:0007669"/>
    <property type="project" value="InterPro"/>
</dbReference>
<evidence type="ECO:0000256" key="4">
    <source>
        <dbReference type="ARBA" id="ARBA00022679"/>
    </source>
</evidence>
<dbReference type="GO" id="GO:0008483">
    <property type="term" value="F:transaminase activity"/>
    <property type="evidence" value="ECO:0007669"/>
    <property type="project" value="UniProtKB-KW"/>
</dbReference>
<dbReference type="Pfam" id="PF00155">
    <property type="entry name" value="Aminotran_1_2"/>
    <property type="match status" value="1"/>
</dbReference>
<sequence length="399" mass="44740">MNEQEQRRFNQFSDLSTRLNRDSGDAWQVHEQALAMKQSGENVVLLSIGDPDFRTPEPIVDNAVSHMRVGRTHYSPALGELNLRRAVADYESRISPLSCSENEVSIYPGVTPAIYTVMSCLLNAGEEILIVDPMYVGYTPILQALDLKVSVVLASPEHKFEPQLEDFIAAINTNTRVVFINTPGNPTGAIISRETLRALASYCFERGIWLVCDEVYSMFTYEKPHVSLRTAADRLDNIVVIDGLSKSHAMSGWRVGWVVAPIQLTNHLGRFSFMLIFGTPQFIQDAAAFALNNDEYYVREMRAQYQKRRDLVCARLAQMPRLSYLTPESGMFIMVNISAFFKDDKEFAQKLLDAEKLSVLPGSAFGAGTTGHIRLSLVQPEDVLSEGCNRLERFLKALS</sequence>
<reference evidence="10 11" key="1">
    <citation type="submission" date="2018-06" db="EMBL/GenBank/DDBJ databases">
        <title>Combined omics and stable isotope probing to characterize newly discovered Mariana Back-Arc vent microbial communities.</title>
        <authorList>
            <person name="Trembath-Reichert E."/>
            <person name="Huber J.A."/>
        </authorList>
    </citation>
    <scope>NUCLEOTIDE SEQUENCE [LARGE SCALE GENOMIC DNA]</scope>
    <source>
        <strain evidence="9">MAG 58</strain>
        <strain evidence="8">MAG 63_1</strain>
    </source>
</reference>
<proteinExistence type="inferred from homology"/>
<evidence type="ECO:0000256" key="2">
    <source>
        <dbReference type="ARBA" id="ARBA00007441"/>
    </source>
</evidence>
<evidence type="ECO:0000313" key="9">
    <source>
        <dbReference type="EMBL" id="RTZ84883.1"/>
    </source>
</evidence>
<dbReference type="Proteomes" id="UP000287917">
    <property type="component" value="Unassembled WGS sequence"/>
</dbReference>
<dbReference type="Gene3D" id="3.40.640.10">
    <property type="entry name" value="Type I PLP-dependent aspartate aminotransferase-like (Major domain)"/>
    <property type="match status" value="1"/>
</dbReference>
<comment type="cofactor">
    <cofactor evidence="1 6">
        <name>pyridoxal 5'-phosphate</name>
        <dbReference type="ChEBI" id="CHEBI:597326"/>
    </cofactor>
</comment>
<gene>
    <name evidence="9" type="ORF">DSY96_05655</name>
    <name evidence="8" type="ORF">DSY97_00950</name>
</gene>
<evidence type="ECO:0000256" key="6">
    <source>
        <dbReference type="RuleBase" id="RU000481"/>
    </source>
</evidence>
<dbReference type="CDD" id="cd00609">
    <property type="entry name" value="AAT_like"/>
    <property type="match status" value="1"/>
</dbReference>
<keyword evidence="5" id="KW-0663">Pyridoxal phosphate</keyword>
<comment type="similarity">
    <text evidence="2 6">Belongs to the class-I pyridoxal-phosphate-dependent aminotransferase family.</text>
</comment>
<dbReference type="SUPFAM" id="SSF53383">
    <property type="entry name" value="PLP-dependent transferases"/>
    <property type="match status" value="1"/>
</dbReference>
<keyword evidence="4 6" id="KW-0808">Transferase</keyword>
<accession>A0A432GE37</accession>
<dbReference type="AlphaFoldDB" id="A0A432GE37"/>
<evidence type="ECO:0000256" key="1">
    <source>
        <dbReference type="ARBA" id="ARBA00001933"/>
    </source>
</evidence>
<dbReference type="InterPro" id="IPR004838">
    <property type="entry name" value="NHTrfase_class1_PyrdxlP-BS"/>
</dbReference>
<evidence type="ECO:0000256" key="5">
    <source>
        <dbReference type="ARBA" id="ARBA00022898"/>
    </source>
</evidence>
<name>A0A432GE37_9DELT</name>
<dbReference type="Proteomes" id="UP000286801">
    <property type="component" value="Unassembled WGS sequence"/>
</dbReference>
<evidence type="ECO:0000256" key="3">
    <source>
        <dbReference type="ARBA" id="ARBA00022576"/>
    </source>
</evidence>
<dbReference type="InterPro" id="IPR004839">
    <property type="entry name" value="Aminotransferase_I/II_large"/>
</dbReference>
<comment type="caution">
    <text evidence="8">The sequence shown here is derived from an EMBL/GenBank/DDBJ whole genome shotgun (WGS) entry which is preliminary data.</text>
</comment>
<evidence type="ECO:0000313" key="11">
    <source>
        <dbReference type="Proteomes" id="UP000287917"/>
    </source>
</evidence>
<evidence type="ECO:0000313" key="10">
    <source>
        <dbReference type="Proteomes" id="UP000286801"/>
    </source>
</evidence>
<dbReference type="EMBL" id="QNZL01000027">
    <property type="protein sequence ID" value="RTZ81496.1"/>
    <property type="molecule type" value="Genomic_DNA"/>
</dbReference>
<protein>
    <recommendedName>
        <fullName evidence="6">Aminotransferase</fullName>
        <ecNumber evidence="6">2.6.1.-</ecNumber>
    </recommendedName>
</protein>
<dbReference type="PANTHER" id="PTHR46383:SF1">
    <property type="entry name" value="ASPARTATE AMINOTRANSFERASE"/>
    <property type="match status" value="1"/>
</dbReference>
<dbReference type="PROSITE" id="PS00105">
    <property type="entry name" value="AA_TRANSFER_CLASS_1"/>
    <property type="match status" value="1"/>
</dbReference>
<dbReference type="InterPro" id="IPR050596">
    <property type="entry name" value="AspAT/PAT-like"/>
</dbReference>
<dbReference type="PRINTS" id="PR00753">
    <property type="entry name" value="ACCSYNTHASE"/>
</dbReference>
<dbReference type="GO" id="GO:0030170">
    <property type="term" value="F:pyridoxal phosphate binding"/>
    <property type="evidence" value="ECO:0007669"/>
    <property type="project" value="InterPro"/>
</dbReference>
<feature type="domain" description="Aminotransferase class I/classII large" evidence="7">
    <location>
        <begin position="42"/>
        <end position="390"/>
    </location>
</feature>
<dbReference type="PANTHER" id="PTHR46383">
    <property type="entry name" value="ASPARTATE AMINOTRANSFERASE"/>
    <property type="match status" value="1"/>
</dbReference>
<organism evidence="8 10">
    <name type="scientific">SAR324 cluster bacterium</name>
    <dbReference type="NCBI Taxonomy" id="2024889"/>
    <lineage>
        <taxon>Bacteria</taxon>
        <taxon>Deltaproteobacteria</taxon>
        <taxon>SAR324 cluster</taxon>
    </lineage>
</organism>
<keyword evidence="3 6" id="KW-0032">Aminotransferase</keyword>